<dbReference type="Pfam" id="PF00070">
    <property type="entry name" value="Pyr_redox"/>
    <property type="match status" value="1"/>
</dbReference>
<dbReference type="Proteomes" id="UP000683000">
    <property type="component" value="Unassembled WGS sequence"/>
</dbReference>
<dbReference type="SUPFAM" id="SSF51905">
    <property type="entry name" value="FAD/NAD(P)-binding domain"/>
    <property type="match status" value="1"/>
</dbReference>
<dbReference type="EMBL" id="JAGFBS010000038">
    <property type="protein sequence ID" value="KAG6371247.1"/>
    <property type="molecule type" value="Genomic_DNA"/>
</dbReference>
<organism evidence="2 3">
    <name type="scientific">Boletus reticuloceps</name>
    <dbReference type="NCBI Taxonomy" id="495285"/>
    <lineage>
        <taxon>Eukaryota</taxon>
        <taxon>Fungi</taxon>
        <taxon>Dikarya</taxon>
        <taxon>Basidiomycota</taxon>
        <taxon>Agaricomycotina</taxon>
        <taxon>Agaricomycetes</taxon>
        <taxon>Agaricomycetidae</taxon>
        <taxon>Boletales</taxon>
        <taxon>Boletineae</taxon>
        <taxon>Boletaceae</taxon>
        <taxon>Boletoideae</taxon>
        <taxon>Boletus</taxon>
    </lineage>
</organism>
<reference evidence="2" key="1">
    <citation type="submission" date="2021-03" db="EMBL/GenBank/DDBJ databases">
        <title>Evolutionary innovations through gain and loss of genes in the ectomycorrhizal Boletales.</title>
        <authorList>
            <person name="Wu G."/>
            <person name="Miyauchi S."/>
            <person name="Morin E."/>
            <person name="Yang Z.-L."/>
            <person name="Xu J."/>
            <person name="Martin F.M."/>
        </authorList>
    </citation>
    <scope>NUCLEOTIDE SEQUENCE</scope>
    <source>
        <strain evidence="2">BR01</strain>
    </source>
</reference>
<protein>
    <recommendedName>
        <fullName evidence="1">Pyridine nucleotide-disulphide oxidoreductase N-terminal domain-containing protein</fullName>
    </recommendedName>
</protein>
<feature type="domain" description="Pyridine nucleotide-disulphide oxidoreductase N-terminal" evidence="1">
    <location>
        <begin position="1"/>
        <end position="59"/>
    </location>
</feature>
<comment type="caution">
    <text evidence="2">The sequence shown here is derived from an EMBL/GenBank/DDBJ whole genome shotgun (WGS) entry which is preliminary data.</text>
</comment>
<evidence type="ECO:0000259" key="1">
    <source>
        <dbReference type="Pfam" id="PF00070"/>
    </source>
</evidence>
<name>A0A8I2YGB9_9AGAM</name>
<dbReference type="OrthoDB" id="361797at2759"/>
<evidence type="ECO:0000313" key="3">
    <source>
        <dbReference type="Proteomes" id="UP000683000"/>
    </source>
</evidence>
<accession>A0A8I2YGB9</accession>
<proteinExistence type="predicted"/>
<dbReference type="InterPro" id="IPR039648">
    <property type="entry name" value="DHPH_N"/>
</dbReference>
<dbReference type="InterPro" id="IPR036188">
    <property type="entry name" value="FAD/NAD-bd_sf"/>
</dbReference>
<gene>
    <name evidence="2" type="ORF">JVT61DRAFT_9873</name>
</gene>
<dbReference type="AlphaFoldDB" id="A0A8I2YGB9"/>
<keyword evidence="3" id="KW-1185">Reference proteome</keyword>
<dbReference type="Gene3D" id="3.50.50.60">
    <property type="entry name" value="FAD/NAD(P)-binding domain"/>
    <property type="match status" value="1"/>
</dbReference>
<evidence type="ECO:0000313" key="2">
    <source>
        <dbReference type="EMBL" id="KAG6371247.1"/>
    </source>
</evidence>
<sequence>MGSVWSRLGAEVTVVEFLGGIGGAGIDEREQFQKILAKQGIKFKLNTKVLSADTVDGKVFVKAQICQG</sequence>